<evidence type="ECO:0000256" key="1">
    <source>
        <dbReference type="SAM" id="Phobius"/>
    </source>
</evidence>
<dbReference type="STRING" id="1569628.A0A316UPP8"/>
<keyword evidence="1" id="KW-1133">Transmembrane helix</keyword>
<feature type="transmembrane region" description="Helical" evidence="1">
    <location>
        <begin position="20"/>
        <end position="49"/>
    </location>
</feature>
<keyword evidence="3" id="KW-1185">Reference proteome</keyword>
<dbReference type="RefSeq" id="XP_025361888.1">
    <property type="nucleotide sequence ID" value="XM_025506185.1"/>
</dbReference>
<reference evidence="2 3" key="1">
    <citation type="journal article" date="2018" name="Mol. Biol. Evol.">
        <title>Broad Genomic Sampling Reveals a Smut Pathogenic Ancestry of the Fungal Clade Ustilaginomycotina.</title>
        <authorList>
            <person name="Kijpornyongpan T."/>
            <person name="Mondo S.J."/>
            <person name="Barry K."/>
            <person name="Sandor L."/>
            <person name="Lee J."/>
            <person name="Lipzen A."/>
            <person name="Pangilinan J."/>
            <person name="LaButti K."/>
            <person name="Hainaut M."/>
            <person name="Henrissat B."/>
            <person name="Grigoriev I.V."/>
            <person name="Spatafora J.W."/>
            <person name="Aime M.C."/>
        </authorList>
    </citation>
    <scope>NUCLEOTIDE SEQUENCE [LARGE SCALE GENOMIC DNA]</scope>
    <source>
        <strain evidence="2 3">MCA 5214</strain>
    </source>
</reference>
<protein>
    <submittedName>
        <fullName evidence="2">Uncharacterized protein</fullName>
    </submittedName>
</protein>
<dbReference type="GeneID" id="37028008"/>
<proteinExistence type="predicted"/>
<sequence>MPSNQRPLTRPRPKSTSGVLYVAAAPLVLRAGNFLTLFCTLFLSLSLLFTLRSPDDVASAARGLEGYVAGGLKSAAAGRTGVTGTKGCRPLRLPGWIDLGGGSASASAQPKWSTFDSLCPESSIVSSLSSSSSSSASLPWLANRTLLVVGDEEPTHSRLERLCGTLGGRSAKVDVAHPWGQALERVEGEVAKLGMGSYCYVERVDLLIHHLPHTGLAPLGSHSVESRLSSLLLPLLTSWSSPSHSSLPSLPHPRRRRSPDLTIWSSYTADLASLTDPAGDKVGAAAVGQMEKLNWWRRRNLEALQHLKNVAGGGKVAWMSPGHGDGDAVEQGQEGMAHMAAALETLLLSPAAGDRFLANEVPYSLRVPTHARGAASWWAGEVPWRRVSEGLVGMRSKGAKSREDVEAGLWGEVLLGTLAEVV</sequence>
<keyword evidence="1" id="KW-0472">Membrane</keyword>
<evidence type="ECO:0000313" key="2">
    <source>
        <dbReference type="EMBL" id="PWN27276.1"/>
    </source>
</evidence>
<organism evidence="2 3">
    <name type="scientific">Jaminaea rosea</name>
    <dbReference type="NCBI Taxonomy" id="1569628"/>
    <lineage>
        <taxon>Eukaryota</taxon>
        <taxon>Fungi</taxon>
        <taxon>Dikarya</taxon>
        <taxon>Basidiomycota</taxon>
        <taxon>Ustilaginomycotina</taxon>
        <taxon>Exobasidiomycetes</taxon>
        <taxon>Microstromatales</taxon>
        <taxon>Microstromatales incertae sedis</taxon>
        <taxon>Jaminaea</taxon>
    </lineage>
</organism>
<keyword evidence="1" id="KW-0812">Transmembrane</keyword>
<name>A0A316UPP8_9BASI</name>
<gene>
    <name evidence="2" type="ORF">BDZ90DRAFT_232259</name>
</gene>
<accession>A0A316UPP8</accession>
<dbReference type="EMBL" id="KZ819668">
    <property type="protein sequence ID" value="PWN27276.1"/>
    <property type="molecule type" value="Genomic_DNA"/>
</dbReference>
<evidence type="ECO:0000313" key="3">
    <source>
        <dbReference type="Proteomes" id="UP000245884"/>
    </source>
</evidence>
<dbReference type="Proteomes" id="UP000245884">
    <property type="component" value="Unassembled WGS sequence"/>
</dbReference>
<dbReference type="AlphaFoldDB" id="A0A316UPP8"/>